<evidence type="ECO:0000256" key="2">
    <source>
        <dbReference type="ARBA" id="ARBA00022801"/>
    </source>
</evidence>
<dbReference type="PANTHER" id="PTHR11717:SF31">
    <property type="entry name" value="LOW MOLECULAR WEIGHT PROTEIN-TYROSINE-PHOSPHATASE ETP-RELATED"/>
    <property type="match status" value="1"/>
</dbReference>
<comment type="caution">
    <text evidence="6">The sequence shown here is derived from an EMBL/GenBank/DDBJ whole genome shotgun (WGS) entry which is preliminary data.</text>
</comment>
<feature type="active site" description="Proton donor" evidence="4">
    <location>
        <position position="114"/>
    </location>
</feature>
<dbReference type="GO" id="GO:0004725">
    <property type="term" value="F:protein tyrosine phosphatase activity"/>
    <property type="evidence" value="ECO:0007669"/>
    <property type="project" value="InterPro"/>
</dbReference>
<evidence type="ECO:0000313" key="6">
    <source>
        <dbReference type="EMBL" id="NEY72923.1"/>
    </source>
</evidence>
<protein>
    <submittedName>
        <fullName evidence="6">Low molecular weight protein arginine phosphatase</fullName>
    </submittedName>
</protein>
<dbReference type="Pfam" id="PF01451">
    <property type="entry name" value="LMWPc"/>
    <property type="match status" value="1"/>
</dbReference>
<gene>
    <name evidence="6" type="ORF">G4D63_14385</name>
</gene>
<evidence type="ECO:0000256" key="4">
    <source>
        <dbReference type="PIRSR" id="PIRSR617867-1"/>
    </source>
</evidence>
<dbReference type="InterPro" id="IPR050438">
    <property type="entry name" value="LMW_PTPase"/>
</dbReference>
<dbReference type="InterPro" id="IPR017867">
    <property type="entry name" value="Tyr_phospatase_low_mol_wt"/>
</dbReference>
<dbReference type="PRINTS" id="PR00719">
    <property type="entry name" value="LMWPTPASE"/>
</dbReference>
<dbReference type="CDD" id="cd16344">
    <property type="entry name" value="LMWPAP"/>
    <property type="match status" value="1"/>
</dbReference>
<sequence>MNLLFVCTGNTCRSPMAEAIAKHLSNDIHIKSAGVYAVEGSAASIHTVEALSEQGVPINHSSQGLTKNLVDWATYIFTMTQSHKDMIVRQYPESLPKIYTIKEFAQNSQSDVMDPYGGPIEVYRQTFNELNEVVQALLKELEKNR</sequence>
<accession>A0A6M0Q9E3</accession>
<evidence type="ECO:0000256" key="1">
    <source>
        <dbReference type="ARBA" id="ARBA00011063"/>
    </source>
</evidence>
<dbReference type="SUPFAM" id="SSF52788">
    <property type="entry name" value="Phosphotyrosine protein phosphatases I"/>
    <property type="match status" value="1"/>
</dbReference>
<dbReference type="AlphaFoldDB" id="A0A6M0Q9E3"/>
<name>A0A6M0Q9E3_9BACI</name>
<organism evidence="6 7">
    <name type="scientific">Bacillus mesophilus</name>
    <dbReference type="NCBI Taxonomy" id="1808955"/>
    <lineage>
        <taxon>Bacteria</taxon>
        <taxon>Bacillati</taxon>
        <taxon>Bacillota</taxon>
        <taxon>Bacilli</taxon>
        <taxon>Bacillales</taxon>
        <taxon>Bacillaceae</taxon>
        <taxon>Bacillus</taxon>
    </lineage>
</organism>
<keyword evidence="7" id="KW-1185">Reference proteome</keyword>
<dbReference type="Gene3D" id="3.40.50.2300">
    <property type="match status" value="1"/>
</dbReference>
<dbReference type="PANTHER" id="PTHR11717">
    <property type="entry name" value="LOW MOLECULAR WEIGHT PROTEIN TYROSINE PHOSPHATASE"/>
    <property type="match status" value="1"/>
</dbReference>
<dbReference type="SMART" id="SM00226">
    <property type="entry name" value="LMWPc"/>
    <property type="match status" value="1"/>
</dbReference>
<feature type="active site" description="Nucleophile" evidence="4">
    <location>
        <position position="7"/>
    </location>
</feature>
<feature type="active site" description="Nucleophile" evidence="4">
    <location>
        <position position="13"/>
    </location>
</feature>
<keyword evidence="3" id="KW-0904">Protein phosphatase</keyword>
<reference evidence="6 7" key="1">
    <citation type="submission" date="2020-02" db="EMBL/GenBank/DDBJ databases">
        <title>Bacillus aquiflavi sp. nov., isolated from yellow water of strong flavor Chinese baijiu in Yibin region of China.</title>
        <authorList>
            <person name="Xie J."/>
        </authorList>
    </citation>
    <scope>NUCLEOTIDE SEQUENCE [LARGE SCALE GENOMIC DNA]</scope>
    <source>
        <strain evidence="6 7">SA4</strain>
    </source>
</reference>
<evidence type="ECO:0000256" key="3">
    <source>
        <dbReference type="ARBA" id="ARBA00022912"/>
    </source>
</evidence>
<dbReference type="EMBL" id="JAAIWM010000005">
    <property type="protein sequence ID" value="NEY72923.1"/>
    <property type="molecule type" value="Genomic_DNA"/>
</dbReference>
<feature type="domain" description="Phosphotyrosine protein phosphatase I" evidence="5">
    <location>
        <begin position="1"/>
        <end position="140"/>
    </location>
</feature>
<dbReference type="InterPro" id="IPR023485">
    <property type="entry name" value="Ptyr_pPase"/>
</dbReference>
<evidence type="ECO:0000259" key="5">
    <source>
        <dbReference type="SMART" id="SM00226"/>
    </source>
</evidence>
<evidence type="ECO:0000313" key="7">
    <source>
        <dbReference type="Proteomes" id="UP000481043"/>
    </source>
</evidence>
<dbReference type="Proteomes" id="UP000481043">
    <property type="component" value="Unassembled WGS sequence"/>
</dbReference>
<dbReference type="InterPro" id="IPR036196">
    <property type="entry name" value="Ptyr_pPase_sf"/>
</dbReference>
<dbReference type="RefSeq" id="WP_163180396.1">
    <property type="nucleotide sequence ID" value="NZ_JAAIWM010000005.1"/>
</dbReference>
<proteinExistence type="inferred from homology"/>
<keyword evidence="2" id="KW-0378">Hydrolase</keyword>
<comment type="similarity">
    <text evidence="1">Belongs to the low molecular weight phosphotyrosine protein phosphatase family.</text>
</comment>